<dbReference type="PANTHER" id="PTHR43280">
    <property type="entry name" value="ARAC-FAMILY TRANSCRIPTIONAL REGULATOR"/>
    <property type="match status" value="1"/>
</dbReference>
<evidence type="ECO:0000259" key="5">
    <source>
        <dbReference type="PROSITE" id="PS01124"/>
    </source>
</evidence>
<evidence type="ECO:0000256" key="2">
    <source>
        <dbReference type="ARBA" id="ARBA00023125"/>
    </source>
</evidence>
<keyword evidence="3" id="KW-0804">Transcription</keyword>
<dbReference type="RefSeq" id="WP_046229271.1">
    <property type="nucleotide sequence ID" value="NZ_FONN01000018.1"/>
</dbReference>
<dbReference type="SMART" id="SM00448">
    <property type="entry name" value="REC"/>
    <property type="match status" value="1"/>
</dbReference>
<dbReference type="OrthoDB" id="1974963at2"/>
<dbReference type="InterPro" id="IPR009057">
    <property type="entry name" value="Homeodomain-like_sf"/>
</dbReference>
<feature type="modified residue" description="4-aspartylphosphate" evidence="4">
    <location>
        <position position="55"/>
    </location>
</feature>
<dbReference type="AlphaFoldDB" id="A0A1I2GUZ5"/>
<keyword evidence="1" id="KW-0805">Transcription regulation</keyword>
<dbReference type="PROSITE" id="PS50110">
    <property type="entry name" value="RESPONSE_REGULATORY"/>
    <property type="match status" value="1"/>
</dbReference>
<dbReference type="PROSITE" id="PS00041">
    <property type="entry name" value="HTH_ARAC_FAMILY_1"/>
    <property type="match status" value="1"/>
</dbReference>
<dbReference type="Gene3D" id="1.10.10.60">
    <property type="entry name" value="Homeodomain-like"/>
    <property type="match status" value="2"/>
</dbReference>
<dbReference type="Proteomes" id="UP000183410">
    <property type="component" value="Unassembled WGS sequence"/>
</dbReference>
<dbReference type="SMART" id="SM00342">
    <property type="entry name" value="HTH_ARAC"/>
    <property type="match status" value="1"/>
</dbReference>
<dbReference type="EMBL" id="FONN01000018">
    <property type="protein sequence ID" value="SFF20446.1"/>
    <property type="molecule type" value="Genomic_DNA"/>
</dbReference>
<accession>A0A1I2GUZ5</accession>
<sequence>MFTVLIVDDEVHAIRGLEVGVRWKSLKVQHVHTALSLKQAQQIYLNEPIHLMVCDIEMPKGTGIELLEWVREHDPKVETIFLTSHSDFSYAQKAIKLGSFEYLLKPVDYEELEQVIGKALAKIEKTQELLMYESDYKYYAQLWESQKPLMKERFWQELIKQSIGSSPERISEYAASSKLPNLVSSKYLPILIRVQKWYKPLSQRDEQIMEYALRNAANEQILKNEAGSAVISVPNGGLLVLLEASSDRMDTAMLDDCISYVRGCSQYFSCDLNCYIGQPVYATEMVTSYYNLIQMDRDNVTHANQTFLFRHYKKSKEGTLQPPSMSSWEEWMKMGAKDKLTEAVACYLDDLRDRKYGVDAQALQLFYQNFLQMMFFVLQVKGLQANDVFAESLLTDKPQEVLRSVSSLKEWILYLIDVSMSQIHATQKSLSVVDRVKAYIQEHIGEQNLTREEVAGCVYLNPDYLNRVFKKETGMSISDYVQLQRIAYAKELLALPDYSVSDIALQSGYSNLSYFSTLFKKMTGMNPGDYRKHAQSKEVEISKL</sequence>
<dbReference type="PANTHER" id="PTHR43280:SF10">
    <property type="entry name" value="REGULATORY PROTEIN POCR"/>
    <property type="match status" value="1"/>
</dbReference>
<keyword evidence="8" id="KW-1185">Reference proteome</keyword>
<evidence type="ECO:0000256" key="1">
    <source>
        <dbReference type="ARBA" id="ARBA00023015"/>
    </source>
</evidence>
<name>A0A1I2GUZ5_9BACL</name>
<organism evidence="7 8">
    <name type="scientific">Paenibacillus algorifonticola</name>
    <dbReference type="NCBI Taxonomy" id="684063"/>
    <lineage>
        <taxon>Bacteria</taxon>
        <taxon>Bacillati</taxon>
        <taxon>Bacillota</taxon>
        <taxon>Bacilli</taxon>
        <taxon>Bacillales</taxon>
        <taxon>Paenibacillaceae</taxon>
        <taxon>Paenibacillus</taxon>
    </lineage>
</organism>
<evidence type="ECO:0000256" key="4">
    <source>
        <dbReference type="PROSITE-ProRule" id="PRU00169"/>
    </source>
</evidence>
<dbReference type="InterPro" id="IPR020449">
    <property type="entry name" value="Tscrpt_reg_AraC-type_HTH"/>
</dbReference>
<dbReference type="Pfam" id="PF12833">
    <property type="entry name" value="HTH_18"/>
    <property type="match status" value="1"/>
</dbReference>
<dbReference type="PROSITE" id="PS01124">
    <property type="entry name" value="HTH_ARAC_FAMILY_2"/>
    <property type="match status" value="1"/>
</dbReference>
<feature type="domain" description="Response regulatory" evidence="6">
    <location>
        <begin position="3"/>
        <end position="120"/>
    </location>
</feature>
<dbReference type="InterPro" id="IPR011006">
    <property type="entry name" value="CheY-like_superfamily"/>
</dbReference>
<dbReference type="PRINTS" id="PR00032">
    <property type="entry name" value="HTHARAC"/>
</dbReference>
<dbReference type="Pfam" id="PF00072">
    <property type="entry name" value="Response_reg"/>
    <property type="match status" value="1"/>
</dbReference>
<dbReference type="CDD" id="cd17536">
    <property type="entry name" value="REC_YesN-like"/>
    <property type="match status" value="1"/>
</dbReference>
<dbReference type="InterPro" id="IPR018062">
    <property type="entry name" value="HTH_AraC-typ_CS"/>
</dbReference>
<dbReference type="SUPFAM" id="SSF46689">
    <property type="entry name" value="Homeodomain-like"/>
    <property type="match status" value="2"/>
</dbReference>
<dbReference type="InterPro" id="IPR018060">
    <property type="entry name" value="HTH_AraC"/>
</dbReference>
<feature type="domain" description="HTH araC/xylS-type" evidence="5">
    <location>
        <begin position="434"/>
        <end position="533"/>
    </location>
</feature>
<dbReference type="GO" id="GO:0043565">
    <property type="term" value="F:sequence-specific DNA binding"/>
    <property type="evidence" value="ECO:0007669"/>
    <property type="project" value="InterPro"/>
</dbReference>
<proteinExistence type="predicted"/>
<evidence type="ECO:0000259" key="6">
    <source>
        <dbReference type="PROSITE" id="PS50110"/>
    </source>
</evidence>
<evidence type="ECO:0000256" key="3">
    <source>
        <dbReference type="ARBA" id="ARBA00023163"/>
    </source>
</evidence>
<dbReference type="GO" id="GO:0000160">
    <property type="term" value="P:phosphorelay signal transduction system"/>
    <property type="evidence" value="ECO:0007669"/>
    <property type="project" value="InterPro"/>
</dbReference>
<reference evidence="8" key="1">
    <citation type="submission" date="2016-10" db="EMBL/GenBank/DDBJ databases">
        <authorList>
            <person name="Varghese N."/>
            <person name="Submissions S."/>
        </authorList>
    </citation>
    <scope>NUCLEOTIDE SEQUENCE [LARGE SCALE GENOMIC DNA]</scope>
    <source>
        <strain evidence="8">CGMCC 1.10223</strain>
    </source>
</reference>
<protein>
    <submittedName>
        <fullName evidence="7">Two-component system, response regulator YesN</fullName>
    </submittedName>
</protein>
<dbReference type="InterPro" id="IPR001789">
    <property type="entry name" value="Sig_transdc_resp-reg_receiver"/>
</dbReference>
<keyword evidence="2" id="KW-0238">DNA-binding</keyword>
<evidence type="ECO:0000313" key="8">
    <source>
        <dbReference type="Proteomes" id="UP000183410"/>
    </source>
</evidence>
<evidence type="ECO:0000313" key="7">
    <source>
        <dbReference type="EMBL" id="SFF20446.1"/>
    </source>
</evidence>
<keyword evidence="4" id="KW-0597">Phosphoprotein</keyword>
<dbReference type="GO" id="GO:0003700">
    <property type="term" value="F:DNA-binding transcription factor activity"/>
    <property type="evidence" value="ECO:0007669"/>
    <property type="project" value="InterPro"/>
</dbReference>
<dbReference type="SUPFAM" id="SSF52172">
    <property type="entry name" value="CheY-like"/>
    <property type="match status" value="1"/>
</dbReference>
<dbReference type="Gene3D" id="3.40.50.2300">
    <property type="match status" value="1"/>
</dbReference>
<gene>
    <name evidence="7" type="ORF">SAMN04487969_1186</name>
</gene>